<comment type="caution">
    <text evidence="1">The sequence shown here is derived from an EMBL/GenBank/DDBJ whole genome shotgun (WGS) entry which is preliminary data.</text>
</comment>
<dbReference type="Gene3D" id="2.80.10.50">
    <property type="match status" value="1"/>
</dbReference>
<dbReference type="AlphaFoldDB" id="A0A0A1UJJ9"/>
<gene>
    <name evidence="1" type="ORF">RSOL_251570</name>
</gene>
<dbReference type="SUPFAM" id="SSF50370">
    <property type="entry name" value="Ricin B-like lectins"/>
    <property type="match status" value="1"/>
</dbReference>
<evidence type="ECO:0008006" key="3">
    <source>
        <dbReference type="Google" id="ProtNLM"/>
    </source>
</evidence>
<feature type="non-terminal residue" evidence="1">
    <location>
        <position position="141"/>
    </location>
</feature>
<dbReference type="InterPro" id="IPR031755">
    <property type="entry name" value="Inhibitor_I66"/>
</dbReference>
<organism evidence="1 2">
    <name type="scientific">Rhizoctonia solani AG-3 Rhs1AP</name>
    <dbReference type="NCBI Taxonomy" id="1086054"/>
    <lineage>
        <taxon>Eukaryota</taxon>
        <taxon>Fungi</taxon>
        <taxon>Dikarya</taxon>
        <taxon>Basidiomycota</taxon>
        <taxon>Agaricomycotina</taxon>
        <taxon>Agaricomycetes</taxon>
        <taxon>Cantharellales</taxon>
        <taxon>Ceratobasidiaceae</taxon>
        <taxon>Rhizoctonia</taxon>
    </lineage>
</organism>
<evidence type="ECO:0000313" key="2">
    <source>
        <dbReference type="Proteomes" id="UP000030108"/>
    </source>
</evidence>
<sequence length="141" mass="16024">MSIQPGTYMIYPVNGDEQGAGIGPVPLIYPPPTVPLRILPQSMIEPFTLKPDDGNTYQLTAQRDHWRVVPKEDSVFIQPIENGGQPKSWSIQPTGPQTYRVQLPNFDQVWTYDSDGFPQVTLRPANGSQEQNWKFVRIERD</sequence>
<dbReference type="EMBL" id="JATN01000321">
    <property type="protein sequence ID" value="EUC58413.1"/>
    <property type="molecule type" value="Genomic_DNA"/>
</dbReference>
<dbReference type="Pfam" id="PF16850">
    <property type="entry name" value="Inhibitor_I66"/>
    <property type="match status" value="1"/>
</dbReference>
<protein>
    <recommendedName>
        <fullName evidence="3">Ricin-type beta-trefoil lectin domain protein</fullName>
    </recommendedName>
</protein>
<dbReference type="OrthoDB" id="2972047at2759"/>
<name>A0A0A1UJJ9_9AGAM</name>
<dbReference type="GO" id="GO:0004867">
    <property type="term" value="F:serine-type endopeptidase inhibitor activity"/>
    <property type="evidence" value="ECO:0007669"/>
    <property type="project" value="InterPro"/>
</dbReference>
<evidence type="ECO:0000313" key="1">
    <source>
        <dbReference type="EMBL" id="EUC58413.1"/>
    </source>
</evidence>
<dbReference type="Proteomes" id="UP000030108">
    <property type="component" value="Unassembled WGS sequence"/>
</dbReference>
<dbReference type="InterPro" id="IPR035992">
    <property type="entry name" value="Ricin_B-like_lectins"/>
</dbReference>
<dbReference type="CDD" id="cd23714">
    <property type="entry name" value="beta-trefoil_Ricin_MtaL"/>
    <property type="match status" value="1"/>
</dbReference>
<accession>A0A0A1UJJ9</accession>
<reference evidence="2" key="1">
    <citation type="journal article" date="2014" name="Genome Announc.">
        <title>Draft genome sequence of the plant-pathogenic soil fungus Rhizoctonia solani anastomosis group 3 strain Rhs1AP.</title>
        <authorList>
            <person name="Cubeta M.A."/>
            <person name="Thomas E."/>
            <person name="Dean R.A."/>
            <person name="Jabaji S."/>
            <person name="Neate S.M."/>
            <person name="Tavantzis S."/>
            <person name="Toda T."/>
            <person name="Vilgalys R."/>
            <person name="Bharathan N."/>
            <person name="Fedorova-Abrams N."/>
            <person name="Pakala S.B."/>
            <person name="Pakala S.M."/>
            <person name="Zafar N."/>
            <person name="Joardar V."/>
            <person name="Losada L."/>
            <person name="Nierman W.C."/>
        </authorList>
    </citation>
    <scope>NUCLEOTIDE SEQUENCE [LARGE SCALE GENOMIC DNA]</scope>
    <source>
        <strain evidence="2">AG-3</strain>
    </source>
</reference>
<proteinExistence type="predicted"/>